<gene>
    <name evidence="1" type="ORF">CEV32_1479</name>
</gene>
<evidence type="ECO:0000313" key="2">
    <source>
        <dbReference type="Proteomes" id="UP000216345"/>
    </source>
</evidence>
<evidence type="ECO:0000313" key="1">
    <source>
        <dbReference type="EMBL" id="OYR11181.1"/>
    </source>
</evidence>
<dbReference type="EMBL" id="NNRK01000033">
    <property type="protein sequence ID" value="OYR11181.1"/>
    <property type="molecule type" value="Genomic_DNA"/>
</dbReference>
<reference evidence="1 2" key="1">
    <citation type="submission" date="2017-07" db="EMBL/GenBank/DDBJ databases">
        <title>Phylogenetic study on the rhizospheric bacterium Ochrobactrum sp. A44.</title>
        <authorList>
            <person name="Krzyzanowska D.M."/>
            <person name="Ossowicki A."/>
            <person name="Rajewska M."/>
            <person name="Maciag T."/>
            <person name="Kaczynski Z."/>
            <person name="Czerwicka M."/>
            <person name="Jafra S."/>
        </authorList>
    </citation>
    <scope>NUCLEOTIDE SEQUENCE [LARGE SCALE GENOMIC DNA]</scope>
    <source>
        <strain evidence="1 2">PR17</strain>
    </source>
</reference>
<comment type="caution">
    <text evidence="1">The sequence shown here is derived from an EMBL/GenBank/DDBJ whole genome shotgun (WGS) entry which is preliminary data.</text>
</comment>
<name>A0A256F9S3_9HYPH</name>
<dbReference type="InterPro" id="IPR027417">
    <property type="entry name" value="P-loop_NTPase"/>
</dbReference>
<keyword evidence="2" id="KW-1185">Reference proteome</keyword>
<dbReference type="SUPFAM" id="SSF52540">
    <property type="entry name" value="P-loop containing nucleoside triphosphate hydrolases"/>
    <property type="match status" value="1"/>
</dbReference>
<organism evidence="1 2">
    <name type="scientific">Brucella rhizosphaerae</name>
    <dbReference type="NCBI Taxonomy" id="571254"/>
    <lineage>
        <taxon>Bacteria</taxon>
        <taxon>Pseudomonadati</taxon>
        <taxon>Pseudomonadota</taxon>
        <taxon>Alphaproteobacteria</taxon>
        <taxon>Hyphomicrobiales</taxon>
        <taxon>Brucellaceae</taxon>
        <taxon>Brucella/Ochrobactrum group</taxon>
        <taxon>Brucella</taxon>
    </lineage>
</organism>
<dbReference type="RefSeq" id="WP_094578144.1">
    <property type="nucleotide sequence ID" value="NZ_JBHEEL010000007.1"/>
</dbReference>
<sequence>MALSAQKAQFFQQHLFPKYKEDIAFFAHHLFGTTLSPKQIEFAEAFQRSKRITFKGGAGFGKTHVMAVVFWWCMICHDNVKVTIFGPSEQQIKTNIWNEILMLHGKMSDEDIKEAYDATATKVERKTRPNDCLGVFKLANKENIENARGIHAPNNFIFVDEATGVPDEVFDAFKGIFRDKNPKLCLISNPTRTSGRFWETWNDPAISDRWTKVHGQSSDKPGWTQEDAEEAKADYGGEFSREYRMMVLGEFPLSDEDGLIPRNKVEEAAFNTDAIPAANKPIIWGLDPAGQGGDRSVLIKRHDNVVLDDPKVWKGLEPATLAYAVRDLYFTADKAEQPKFVCVDAIGIGNGIASMLKELGVPVKAVVVSNTPTRRPEFFNRLRDQLWWECRDWFVKGNVSIPKHSELINELAFPTYDTERNGKVKVEDKKSIRKRMGASPDFADALCLTFAVSSTSLGTTADWTRPVDYGDLRCFE</sequence>
<dbReference type="Gene3D" id="3.40.50.300">
    <property type="entry name" value="P-loop containing nucleotide triphosphate hydrolases"/>
    <property type="match status" value="1"/>
</dbReference>
<accession>A0A256F9S3</accession>
<proteinExistence type="predicted"/>
<dbReference type="AlphaFoldDB" id="A0A256F9S3"/>
<dbReference type="OrthoDB" id="9775154at2"/>
<dbReference type="Gene3D" id="3.30.420.240">
    <property type="match status" value="1"/>
</dbReference>
<dbReference type="Proteomes" id="UP000216345">
    <property type="component" value="Unassembled WGS sequence"/>
</dbReference>
<protein>
    <submittedName>
        <fullName evidence="1">Terminase-like family protein</fullName>
    </submittedName>
</protein>